<gene>
    <name evidence="2" type="ORF">J2S36_001070</name>
</gene>
<keyword evidence="1" id="KW-0472">Membrane</keyword>
<organism evidence="2 3">
    <name type="scientific">Arcanobacterium hippocoleae</name>
    <dbReference type="NCBI Taxonomy" id="149017"/>
    <lineage>
        <taxon>Bacteria</taxon>
        <taxon>Bacillati</taxon>
        <taxon>Actinomycetota</taxon>
        <taxon>Actinomycetes</taxon>
        <taxon>Actinomycetales</taxon>
        <taxon>Actinomycetaceae</taxon>
        <taxon>Arcanobacterium</taxon>
    </lineage>
</organism>
<keyword evidence="1" id="KW-0812">Transmembrane</keyword>
<proteinExistence type="predicted"/>
<evidence type="ECO:0000313" key="3">
    <source>
        <dbReference type="Proteomes" id="UP001266099"/>
    </source>
</evidence>
<reference evidence="2 3" key="1">
    <citation type="submission" date="2023-07" db="EMBL/GenBank/DDBJ databases">
        <title>Sequencing the genomes of 1000 actinobacteria strains.</title>
        <authorList>
            <person name="Klenk H.-P."/>
        </authorList>
    </citation>
    <scope>NUCLEOTIDE SEQUENCE [LARGE SCALE GENOMIC DNA]</scope>
    <source>
        <strain evidence="2 3">DSM 15539</strain>
    </source>
</reference>
<keyword evidence="1" id="KW-1133">Transmembrane helix</keyword>
<dbReference type="Proteomes" id="UP001266099">
    <property type="component" value="Unassembled WGS sequence"/>
</dbReference>
<feature type="transmembrane region" description="Helical" evidence="1">
    <location>
        <begin position="103"/>
        <end position="125"/>
    </location>
</feature>
<evidence type="ECO:0000313" key="2">
    <source>
        <dbReference type="EMBL" id="MDR6939527.1"/>
    </source>
</evidence>
<accession>A0ABU1T2C5</accession>
<dbReference type="EMBL" id="JAVDUJ010000001">
    <property type="protein sequence ID" value="MDR6939527.1"/>
    <property type="molecule type" value="Genomic_DNA"/>
</dbReference>
<evidence type="ECO:0000256" key="1">
    <source>
        <dbReference type="SAM" id="Phobius"/>
    </source>
</evidence>
<feature type="transmembrane region" description="Helical" evidence="1">
    <location>
        <begin position="77"/>
        <end position="97"/>
    </location>
</feature>
<keyword evidence="3" id="KW-1185">Reference proteome</keyword>
<sequence>MLKNRTKIVLLFTLLTIQPLICIVSISWYHQFFLPSYLRGDSFLNLHIAAFVAITIWSLLLAFELKLLSSPDLNRKFQIALPLLTISLYACITLVFFESLFSQYSVIFLGSWIIPVVTLCSYSILIKEK</sequence>
<name>A0ABU1T2C5_9ACTO</name>
<feature type="transmembrane region" description="Helical" evidence="1">
    <location>
        <begin position="46"/>
        <end position="65"/>
    </location>
</feature>
<comment type="caution">
    <text evidence="2">The sequence shown here is derived from an EMBL/GenBank/DDBJ whole genome shotgun (WGS) entry which is preliminary data.</text>
</comment>
<protein>
    <submittedName>
        <fullName evidence="2">Uncharacterized protein</fullName>
    </submittedName>
</protein>